<accession>A0ABR2YPI6</accession>
<name>A0ABR2YPI6_9CHLO</name>
<comment type="caution">
    <text evidence="4">The sequence shown here is derived from an EMBL/GenBank/DDBJ whole genome shotgun (WGS) entry which is preliminary data.</text>
</comment>
<dbReference type="Pfam" id="PF04072">
    <property type="entry name" value="LCM"/>
    <property type="match status" value="1"/>
</dbReference>
<keyword evidence="3" id="KW-0808">Transferase</keyword>
<evidence type="ECO:0000256" key="3">
    <source>
        <dbReference type="ARBA" id="ARBA00022679"/>
    </source>
</evidence>
<evidence type="ECO:0000313" key="4">
    <source>
        <dbReference type="EMBL" id="KAK9908943.1"/>
    </source>
</evidence>
<dbReference type="NCBIfam" id="TIGR00027">
    <property type="entry name" value="mthyl_TIGR00027"/>
    <property type="match status" value="1"/>
</dbReference>
<evidence type="ECO:0000313" key="5">
    <source>
        <dbReference type="Proteomes" id="UP001491310"/>
    </source>
</evidence>
<organism evidence="4 5">
    <name type="scientific">Coccomyxa subellipsoidea</name>
    <dbReference type="NCBI Taxonomy" id="248742"/>
    <lineage>
        <taxon>Eukaryota</taxon>
        <taxon>Viridiplantae</taxon>
        <taxon>Chlorophyta</taxon>
        <taxon>core chlorophytes</taxon>
        <taxon>Trebouxiophyceae</taxon>
        <taxon>Trebouxiophyceae incertae sedis</taxon>
        <taxon>Coccomyxaceae</taxon>
        <taxon>Coccomyxa</taxon>
    </lineage>
</organism>
<dbReference type="Gene3D" id="3.40.50.150">
    <property type="entry name" value="Vaccinia Virus protein VP39"/>
    <property type="match status" value="1"/>
</dbReference>
<dbReference type="Proteomes" id="UP001491310">
    <property type="component" value="Unassembled WGS sequence"/>
</dbReference>
<dbReference type="InterPro" id="IPR007213">
    <property type="entry name" value="Ppm1/Ppm2/Tcmp"/>
</dbReference>
<evidence type="ECO:0000256" key="2">
    <source>
        <dbReference type="ARBA" id="ARBA00022603"/>
    </source>
</evidence>
<dbReference type="SUPFAM" id="SSF53335">
    <property type="entry name" value="S-adenosyl-L-methionine-dependent methyltransferases"/>
    <property type="match status" value="1"/>
</dbReference>
<dbReference type="InterPro" id="IPR029063">
    <property type="entry name" value="SAM-dependent_MTases_sf"/>
</dbReference>
<reference evidence="4 5" key="1">
    <citation type="journal article" date="2024" name="Nat. Commun.">
        <title>Phylogenomics reveals the evolutionary origins of lichenization in chlorophyte algae.</title>
        <authorList>
            <person name="Puginier C."/>
            <person name="Libourel C."/>
            <person name="Otte J."/>
            <person name="Skaloud P."/>
            <person name="Haon M."/>
            <person name="Grisel S."/>
            <person name="Petersen M."/>
            <person name="Berrin J.G."/>
            <person name="Delaux P.M."/>
            <person name="Dal Grande F."/>
            <person name="Keller J."/>
        </authorList>
    </citation>
    <scope>NUCLEOTIDE SEQUENCE [LARGE SCALE GENOMIC DNA]</scope>
    <source>
        <strain evidence="4 5">SAG 216-7</strain>
    </source>
</reference>
<keyword evidence="5" id="KW-1185">Reference proteome</keyword>
<sequence length="285" mass="30954">MGRAKLAAIGGLGVAAVSGLAWAIKHFLRNRGYDDLDSVVSFSSRLVAGMRAFEGKEREPLFEDPLAELLAGRRGMQAAENTMKHFEDAAEEGEEASKPDRTYLVGRVALRTLFYDDHLLAAVKGGAIRQVVLLGAGMDSRAWRLDLPKGVAWFEIDRADVLNAKTKVLTSARAAFSLDAKGAQFPLRAASYSSCDVDLGSKGWTKDLIAAGFDPEVPTVWIAEGLFMYLSEAAVTTLMKEARAVSAKGSRLLIMAFTTKDLIQWYQNTATQFLLHAPALRSGPL</sequence>
<dbReference type="InterPro" id="IPR011610">
    <property type="entry name" value="SAM_mthyl_Trfase_ML2640-like"/>
</dbReference>
<protein>
    <recommendedName>
        <fullName evidence="6">S-adenosyl-L-methionine-dependent methyltransferase</fullName>
    </recommendedName>
</protein>
<keyword evidence="2" id="KW-0489">Methyltransferase</keyword>
<dbReference type="PANTHER" id="PTHR43619:SF2">
    <property type="entry name" value="S-ADENOSYL-L-METHIONINE-DEPENDENT METHYLTRANSFERASES SUPERFAMILY PROTEIN"/>
    <property type="match status" value="1"/>
</dbReference>
<dbReference type="PANTHER" id="PTHR43619">
    <property type="entry name" value="S-ADENOSYL-L-METHIONINE-DEPENDENT METHYLTRANSFERASE YKTD-RELATED"/>
    <property type="match status" value="1"/>
</dbReference>
<gene>
    <name evidence="4" type="ORF">WJX75_005035</name>
</gene>
<dbReference type="EMBL" id="JALJOT010000007">
    <property type="protein sequence ID" value="KAK9908943.1"/>
    <property type="molecule type" value="Genomic_DNA"/>
</dbReference>
<evidence type="ECO:0000256" key="1">
    <source>
        <dbReference type="ARBA" id="ARBA00008138"/>
    </source>
</evidence>
<evidence type="ECO:0008006" key="6">
    <source>
        <dbReference type="Google" id="ProtNLM"/>
    </source>
</evidence>
<comment type="similarity">
    <text evidence="1">Belongs to the UPF0677 family.</text>
</comment>
<proteinExistence type="inferred from homology"/>